<dbReference type="EMBL" id="JAZHXI010000007">
    <property type="protein sequence ID" value="KAL2069734.1"/>
    <property type="molecule type" value="Genomic_DNA"/>
</dbReference>
<evidence type="ECO:0000256" key="1">
    <source>
        <dbReference type="ARBA" id="ARBA00006484"/>
    </source>
</evidence>
<dbReference type="SUPFAM" id="SSF51735">
    <property type="entry name" value="NAD(P)-binding Rossmann-fold domains"/>
    <property type="match status" value="1"/>
</dbReference>
<dbReference type="PANTHER" id="PTHR43008:SF7">
    <property type="entry name" value="SHORT CHAIN DEHYDROGENASE_REDUCTASE (AFU_ORTHOLOGUE AFUA_2G00830)"/>
    <property type="match status" value="1"/>
</dbReference>
<dbReference type="Gene3D" id="3.40.50.720">
    <property type="entry name" value="NAD(P)-binding Rossmann-like Domain"/>
    <property type="match status" value="1"/>
</dbReference>
<dbReference type="PROSITE" id="PS00061">
    <property type="entry name" value="ADH_SHORT"/>
    <property type="match status" value="1"/>
</dbReference>
<dbReference type="InterPro" id="IPR020904">
    <property type="entry name" value="Sc_DH/Rdtase_CS"/>
</dbReference>
<dbReference type="CDD" id="cd05233">
    <property type="entry name" value="SDR_c"/>
    <property type="match status" value="1"/>
</dbReference>
<dbReference type="InterPro" id="IPR036291">
    <property type="entry name" value="NAD(P)-bd_dom_sf"/>
</dbReference>
<evidence type="ECO:0008006" key="6">
    <source>
        <dbReference type="Google" id="ProtNLM"/>
    </source>
</evidence>
<name>A0ABR4CIX6_9HELO</name>
<evidence type="ECO:0000313" key="4">
    <source>
        <dbReference type="EMBL" id="KAL2069734.1"/>
    </source>
</evidence>
<gene>
    <name evidence="4" type="ORF">VTL71DRAFT_14413</name>
</gene>
<dbReference type="Proteomes" id="UP001595075">
    <property type="component" value="Unassembled WGS sequence"/>
</dbReference>
<proteinExistence type="inferred from homology"/>
<keyword evidence="5" id="KW-1185">Reference proteome</keyword>
<accession>A0ABR4CIX6</accession>
<protein>
    <recommendedName>
        <fullName evidence="6">20beta-hydroxysteroid dehydrogenase</fullName>
    </recommendedName>
</protein>
<comment type="caution">
    <text evidence="4">The sequence shown here is derived from an EMBL/GenBank/DDBJ whole genome shotgun (WGS) entry which is preliminary data.</text>
</comment>
<evidence type="ECO:0000256" key="2">
    <source>
        <dbReference type="ARBA" id="ARBA00022857"/>
    </source>
</evidence>
<comment type="similarity">
    <text evidence="1">Belongs to the short-chain dehydrogenases/reductases (SDR) family.</text>
</comment>
<organism evidence="4 5">
    <name type="scientific">Oculimacula yallundae</name>
    <dbReference type="NCBI Taxonomy" id="86028"/>
    <lineage>
        <taxon>Eukaryota</taxon>
        <taxon>Fungi</taxon>
        <taxon>Dikarya</taxon>
        <taxon>Ascomycota</taxon>
        <taxon>Pezizomycotina</taxon>
        <taxon>Leotiomycetes</taxon>
        <taxon>Helotiales</taxon>
        <taxon>Ploettnerulaceae</taxon>
        <taxon>Oculimacula</taxon>
    </lineage>
</organism>
<dbReference type="PRINTS" id="PR00081">
    <property type="entry name" value="GDHRDH"/>
</dbReference>
<evidence type="ECO:0000313" key="5">
    <source>
        <dbReference type="Proteomes" id="UP001595075"/>
    </source>
</evidence>
<dbReference type="Pfam" id="PF00106">
    <property type="entry name" value="adh_short"/>
    <property type="match status" value="1"/>
</dbReference>
<dbReference type="InterPro" id="IPR002347">
    <property type="entry name" value="SDR_fam"/>
</dbReference>
<keyword evidence="3" id="KW-0560">Oxidoreductase</keyword>
<sequence length="291" mass="31271">MSSQSSNPVFAKGNLAVITGGASGIGLALATKCAGYGMKVIIVDNNASNLSDAKETINGDVETLEMDVSKIEDFEKLKNKITKDYSGKISLLVLNAGIGLKSDWTDSAYFHKIMDVNLFGVIHGLNTLLPLTTTSSSASSPSSIVITGSKQGITNPPGNPAYNASKAAVKALAEHLSYDLAKSSPSTSVHLLVPGWTFTGLSGNSPFAKGEAKKEKPEGAWSSEQVVEFLEGKMGEGKFYVLCPDNDVSEETDRKRMLWTANDAVMGRPPLTRWREEYKDEAEKWMANVKI</sequence>
<dbReference type="PANTHER" id="PTHR43008">
    <property type="entry name" value="BENZIL REDUCTASE"/>
    <property type="match status" value="1"/>
</dbReference>
<reference evidence="4 5" key="1">
    <citation type="journal article" date="2024" name="Commun. Biol.">
        <title>Comparative genomic analysis of thermophilic fungi reveals convergent evolutionary adaptations and gene losses.</title>
        <authorList>
            <person name="Steindorff A.S."/>
            <person name="Aguilar-Pontes M.V."/>
            <person name="Robinson A.J."/>
            <person name="Andreopoulos B."/>
            <person name="LaButti K."/>
            <person name="Kuo A."/>
            <person name="Mondo S."/>
            <person name="Riley R."/>
            <person name="Otillar R."/>
            <person name="Haridas S."/>
            <person name="Lipzen A."/>
            <person name="Grimwood J."/>
            <person name="Schmutz J."/>
            <person name="Clum A."/>
            <person name="Reid I.D."/>
            <person name="Moisan M.C."/>
            <person name="Butler G."/>
            <person name="Nguyen T.T.M."/>
            <person name="Dewar K."/>
            <person name="Conant G."/>
            <person name="Drula E."/>
            <person name="Henrissat B."/>
            <person name="Hansel C."/>
            <person name="Singer S."/>
            <person name="Hutchinson M.I."/>
            <person name="de Vries R.P."/>
            <person name="Natvig D.O."/>
            <person name="Powell A.J."/>
            <person name="Tsang A."/>
            <person name="Grigoriev I.V."/>
        </authorList>
    </citation>
    <scope>NUCLEOTIDE SEQUENCE [LARGE SCALE GENOMIC DNA]</scope>
    <source>
        <strain evidence="4 5">CBS 494.80</strain>
    </source>
</reference>
<keyword evidence="2" id="KW-0521">NADP</keyword>
<evidence type="ECO:0000256" key="3">
    <source>
        <dbReference type="ARBA" id="ARBA00023002"/>
    </source>
</evidence>